<proteinExistence type="predicted"/>
<dbReference type="Proteomes" id="UP001155587">
    <property type="component" value="Unassembled WGS sequence"/>
</dbReference>
<dbReference type="InterPro" id="IPR050276">
    <property type="entry name" value="MshD_Acetyltransferase"/>
</dbReference>
<organism evidence="2 3">
    <name type="scientific">Vibrio qingdaonensis</name>
    <dbReference type="NCBI Taxonomy" id="2829491"/>
    <lineage>
        <taxon>Bacteria</taxon>
        <taxon>Pseudomonadati</taxon>
        <taxon>Pseudomonadota</taxon>
        <taxon>Gammaproteobacteria</taxon>
        <taxon>Vibrionales</taxon>
        <taxon>Vibrionaceae</taxon>
        <taxon>Vibrio</taxon>
    </lineage>
</organism>
<dbReference type="RefSeq" id="WP_265673726.1">
    <property type="nucleotide sequence ID" value="NZ_JAKRRY010000003.1"/>
</dbReference>
<evidence type="ECO:0000313" key="3">
    <source>
        <dbReference type="Proteomes" id="UP001155587"/>
    </source>
</evidence>
<dbReference type="PANTHER" id="PTHR43617">
    <property type="entry name" value="L-AMINO ACID N-ACETYLTRANSFERASE"/>
    <property type="match status" value="1"/>
</dbReference>
<dbReference type="EMBL" id="JAKRRY010000003">
    <property type="protein sequence ID" value="MCW8345281.1"/>
    <property type="molecule type" value="Genomic_DNA"/>
</dbReference>
<dbReference type="GO" id="GO:0016747">
    <property type="term" value="F:acyltransferase activity, transferring groups other than amino-acyl groups"/>
    <property type="evidence" value="ECO:0007669"/>
    <property type="project" value="InterPro"/>
</dbReference>
<accession>A0A9X3CKY8</accession>
<keyword evidence="3" id="KW-1185">Reference proteome</keyword>
<evidence type="ECO:0000259" key="1">
    <source>
        <dbReference type="PROSITE" id="PS51186"/>
    </source>
</evidence>
<sequence>MLIRTEAPSDILTIDRLLKSVFESEAEANLVMSLRENSKLTLSLVACTDDGEVVGHVLFTPVTVDGEDYAWQGLAPLAVSKGYQGQGIASALLSEAFETLPELGYPACVVLGDPNFYGKFGFQSAAMHGLECQWEVPEGAFQARSLTEEPLKALYRAGKGQVEYCSEFNEL</sequence>
<dbReference type="PANTHER" id="PTHR43617:SF2">
    <property type="entry name" value="UPF0039 PROTEIN SLL0451"/>
    <property type="match status" value="1"/>
</dbReference>
<dbReference type="Pfam" id="PF00583">
    <property type="entry name" value="Acetyltransf_1"/>
    <property type="match status" value="1"/>
</dbReference>
<name>A0A9X3CKY8_9VIBR</name>
<feature type="domain" description="N-acetyltransferase" evidence="1">
    <location>
        <begin position="1"/>
        <end position="143"/>
    </location>
</feature>
<dbReference type="PROSITE" id="PS51186">
    <property type="entry name" value="GNAT"/>
    <property type="match status" value="1"/>
</dbReference>
<reference evidence="2" key="1">
    <citation type="submission" date="2022-02" db="EMBL/GenBank/DDBJ databases">
        <title>Vibrio sp. nov, a new bacterium isolated from seawater.</title>
        <authorList>
            <person name="Yuan Y."/>
        </authorList>
    </citation>
    <scope>NUCLEOTIDE SEQUENCE</scope>
    <source>
        <strain evidence="2">ZSDZ65</strain>
    </source>
</reference>
<gene>
    <name evidence="2" type="ORF">MD535_04460</name>
</gene>
<evidence type="ECO:0000313" key="2">
    <source>
        <dbReference type="EMBL" id="MCW8345281.1"/>
    </source>
</evidence>
<comment type="caution">
    <text evidence="2">The sequence shown here is derived from an EMBL/GenBank/DDBJ whole genome shotgun (WGS) entry which is preliminary data.</text>
</comment>
<dbReference type="Gene3D" id="3.40.630.30">
    <property type="match status" value="1"/>
</dbReference>
<protein>
    <submittedName>
        <fullName evidence="2">N-acetyltransferase</fullName>
    </submittedName>
</protein>
<dbReference type="InterPro" id="IPR016181">
    <property type="entry name" value="Acyl_CoA_acyltransferase"/>
</dbReference>
<dbReference type="CDD" id="cd04301">
    <property type="entry name" value="NAT_SF"/>
    <property type="match status" value="1"/>
</dbReference>
<dbReference type="InterPro" id="IPR000182">
    <property type="entry name" value="GNAT_dom"/>
</dbReference>
<dbReference type="SUPFAM" id="SSF55729">
    <property type="entry name" value="Acyl-CoA N-acyltransferases (Nat)"/>
    <property type="match status" value="1"/>
</dbReference>
<dbReference type="AlphaFoldDB" id="A0A9X3CKY8"/>